<evidence type="ECO:0000256" key="1">
    <source>
        <dbReference type="SAM" id="SignalP"/>
    </source>
</evidence>
<dbReference type="GO" id="GO:0016787">
    <property type="term" value="F:hydrolase activity"/>
    <property type="evidence" value="ECO:0007669"/>
    <property type="project" value="InterPro"/>
</dbReference>
<gene>
    <name evidence="3" type="ORF">EDD80_11350</name>
</gene>
<dbReference type="Proteomes" id="UP000295807">
    <property type="component" value="Unassembled WGS sequence"/>
</dbReference>
<dbReference type="RefSeq" id="WP_132130305.1">
    <property type="nucleotide sequence ID" value="NZ_CP042432.1"/>
</dbReference>
<dbReference type="OrthoDB" id="259356at2"/>
<dbReference type="AlphaFoldDB" id="A0A4R3KM62"/>
<feature type="signal peptide" evidence="1">
    <location>
        <begin position="1"/>
        <end position="22"/>
    </location>
</feature>
<evidence type="ECO:0000313" key="3">
    <source>
        <dbReference type="EMBL" id="TCS85313.1"/>
    </source>
</evidence>
<dbReference type="Pfam" id="PF06439">
    <property type="entry name" value="3keto-disac_hyd"/>
    <property type="match status" value="1"/>
</dbReference>
<comment type="caution">
    <text evidence="3">The sequence shown here is derived from an EMBL/GenBank/DDBJ whole genome shotgun (WGS) entry which is preliminary data.</text>
</comment>
<evidence type="ECO:0000259" key="2">
    <source>
        <dbReference type="Pfam" id="PF06439"/>
    </source>
</evidence>
<proteinExistence type="predicted"/>
<protein>
    <submittedName>
        <fullName evidence="3">Uncharacterized protein DUF1080</fullName>
    </submittedName>
</protein>
<evidence type="ECO:0000313" key="4">
    <source>
        <dbReference type="Proteomes" id="UP000295807"/>
    </source>
</evidence>
<dbReference type="Gene3D" id="2.60.120.560">
    <property type="entry name" value="Exo-inulinase, domain 1"/>
    <property type="match status" value="1"/>
</dbReference>
<organism evidence="3 4">
    <name type="scientific">Anseongella ginsenosidimutans</name>
    <dbReference type="NCBI Taxonomy" id="496056"/>
    <lineage>
        <taxon>Bacteria</taxon>
        <taxon>Pseudomonadati</taxon>
        <taxon>Bacteroidota</taxon>
        <taxon>Sphingobacteriia</taxon>
        <taxon>Sphingobacteriales</taxon>
        <taxon>Sphingobacteriaceae</taxon>
        <taxon>Anseongella</taxon>
    </lineage>
</organism>
<feature type="chain" id="PRO_5020472455" evidence="1">
    <location>
        <begin position="23"/>
        <end position="202"/>
    </location>
</feature>
<accession>A0A4R3KM62</accession>
<reference evidence="3 4" key="1">
    <citation type="submission" date="2019-03" db="EMBL/GenBank/DDBJ databases">
        <title>Genomic Encyclopedia of Type Strains, Phase IV (KMG-IV): sequencing the most valuable type-strain genomes for metagenomic binning, comparative biology and taxonomic classification.</title>
        <authorList>
            <person name="Goeker M."/>
        </authorList>
    </citation>
    <scope>NUCLEOTIDE SEQUENCE [LARGE SCALE GENOMIC DNA]</scope>
    <source>
        <strain evidence="3 4">DSM 21100</strain>
    </source>
</reference>
<keyword evidence="1" id="KW-0732">Signal</keyword>
<keyword evidence="4" id="KW-1185">Reference proteome</keyword>
<dbReference type="InterPro" id="IPR010496">
    <property type="entry name" value="AL/BT2_dom"/>
</dbReference>
<sequence length="202" mass="22735">MKLLRSICALCFFCLISSVGYAQKYKQLFNGKDLTGWTIHGTEKWYVEDGTLVCESGPDEQYGYLSTDEKYKDFILEVEFKLEANGNSGVFIRSDIEGTKISGWQVEVAPPGSNTAGIYESYGRGWLIQPDSTLDKQLDPDGWNKMKIRAEGDEITTWLNGKQMVHLVDEKIGAANGFIALQIHDGGGIKVRWKNIRIKELK</sequence>
<name>A0A4R3KM62_9SPHI</name>
<dbReference type="EMBL" id="SMAD01000013">
    <property type="protein sequence ID" value="TCS85313.1"/>
    <property type="molecule type" value="Genomic_DNA"/>
</dbReference>
<feature type="domain" description="3-keto-alpha-glucoside-1,2-lyase/3-keto-2-hydroxy-glucal hydratase" evidence="2">
    <location>
        <begin position="25"/>
        <end position="199"/>
    </location>
</feature>